<proteinExistence type="predicted"/>
<feature type="transmembrane region" description="Helical" evidence="1">
    <location>
        <begin position="123"/>
        <end position="143"/>
    </location>
</feature>
<evidence type="ECO:0000313" key="2">
    <source>
        <dbReference type="EMBL" id="AHH45586.1"/>
    </source>
</evidence>
<keyword evidence="1" id="KW-1133">Transmembrane helix</keyword>
<dbReference type="PATRIC" id="fig|743966.3.peg.591"/>
<accession>W5UU09</accession>
<dbReference type="EMBL" id="CP007154">
    <property type="protein sequence ID" value="AHH45586.1"/>
    <property type="molecule type" value="Genomic_DNA"/>
</dbReference>
<feature type="transmembrane region" description="Helical" evidence="1">
    <location>
        <begin position="20"/>
        <end position="39"/>
    </location>
</feature>
<protein>
    <submittedName>
        <fullName evidence="2">Integral membrane protein</fullName>
    </submittedName>
</protein>
<gene>
    <name evidence="2" type="ORF">MYB_02935</name>
</gene>
<organism evidence="2 3">
    <name type="scientific">Mesomycoplasma bovoculi M165/69</name>
    <dbReference type="NCBI Taxonomy" id="743966"/>
    <lineage>
        <taxon>Bacteria</taxon>
        <taxon>Bacillati</taxon>
        <taxon>Mycoplasmatota</taxon>
        <taxon>Mycoplasmoidales</taxon>
        <taxon>Metamycoplasmataceae</taxon>
        <taxon>Mesomycoplasma</taxon>
    </lineage>
</organism>
<feature type="transmembrane region" description="Helical" evidence="1">
    <location>
        <begin position="181"/>
        <end position="201"/>
    </location>
</feature>
<sequence>MLPQYFQWQGNQNTLEYAKLFFYIPVVFAIVALIGMHLFRKSLRTWYANQTLNIDSPSFKKIKIIFLSVGLFIWLFSYVSRVALLEANDYFNKWEYLPLHLCRILVLATATALIFNKTNYVKYWVVPAFIGSSLALASPQISISTETYLQTINTNFPTLDLNKEKFSSFFPGLHWSYDSHFFWEFLITHLICLVLPIFLQIIQPSKHKLTTKILVKSILILFTYALFIFFLSWIIFTELNNHHVDTKTFIAWNPNWLYLGKVGLGELKTFGKWPYVLFSLTIIFLTLFWLVFFLKMLLEKFSFSIERTTNGKFKYIFKKQNWKNVLDKNHFNKQSFKIFNFNKLKK</sequence>
<evidence type="ECO:0000313" key="3">
    <source>
        <dbReference type="Proteomes" id="UP000019229"/>
    </source>
</evidence>
<dbReference type="HOGENOM" id="CLU_079330_0_0_14"/>
<feature type="transmembrane region" description="Helical" evidence="1">
    <location>
        <begin position="213"/>
        <end position="236"/>
    </location>
</feature>
<keyword evidence="3" id="KW-1185">Reference proteome</keyword>
<dbReference type="AlphaFoldDB" id="W5UU09"/>
<reference evidence="2 3" key="1">
    <citation type="journal article" date="2014" name="Genome Announc.">
        <title>Complete Genome Sequence of Mycoplasma bovoculi Strain M165/69T (ATCC 29104).</title>
        <authorList>
            <person name="Calcutt M.J."/>
            <person name="Foecking M.F."/>
        </authorList>
    </citation>
    <scope>NUCLEOTIDE SEQUENCE [LARGE SCALE GENOMIC DNA]</scope>
    <source>
        <strain evidence="2">M165/69</strain>
    </source>
</reference>
<dbReference type="OrthoDB" id="401241at2"/>
<feature type="transmembrane region" description="Helical" evidence="1">
    <location>
        <begin position="275"/>
        <end position="298"/>
    </location>
</feature>
<evidence type="ECO:0000256" key="1">
    <source>
        <dbReference type="SAM" id="Phobius"/>
    </source>
</evidence>
<dbReference type="KEGG" id="mbc:MYB_02935"/>
<dbReference type="RefSeq" id="WP_022935438.1">
    <property type="nucleotide sequence ID" value="NZ_CP007154.1"/>
</dbReference>
<dbReference type="STRING" id="743966.MYB_02935"/>
<feature type="transmembrane region" description="Helical" evidence="1">
    <location>
        <begin position="64"/>
        <end position="84"/>
    </location>
</feature>
<dbReference type="Pfam" id="PF14808">
    <property type="entry name" value="TMEM164"/>
    <property type="match status" value="1"/>
</dbReference>
<dbReference type="eggNOG" id="ENOG5031YJZ">
    <property type="taxonomic scope" value="Bacteria"/>
</dbReference>
<name>W5UU09_9BACT</name>
<dbReference type="Proteomes" id="UP000019229">
    <property type="component" value="Chromosome"/>
</dbReference>
<keyword evidence="1" id="KW-0472">Membrane</keyword>
<feature type="transmembrane region" description="Helical" evidence="1">
    <location>
        <begin position="96"/>
        <end position="116"/>
    </location>
</feature>
<keyword evidence="1" id="KW-0812">Transmembrane</keyword>